<comment type="subcellular location">
    <subcellularLocation>
        <location evidence="1">Cytoplasm</location>
    </subcellularLocation>
</comment>
<dbReference type="AlphaFoldDB" id="A0A380MM63"/>
<dbReference type="GO" id="GO:0005737">
    <property type="term" value="C:cytoplasm"/>
    <property type="evidence" value="ECO:0007669"/>
    <property type="project" value="UniProtKB-SubCell"/>
</dbReference>
<keyword evidence="5" id="KW-0143">Chaperone</keyword>
<proteinExistence type="inferred from homology"/>
<sequence length="82" mass="9553">MNPRLKWLCRRGMKELDLLMESYLQQDYPQASKARQVAFEKLLGYQDPLILDLLFGRERDADAEVQALIDILHDYQVAKAGE</sequence>
<dbReference type="GO" id="GO:0006105">
    <property type="term" value="P:succinate metabolic process"/>
    <property type="evidence" value="ECO:0007669"/>
    <property type="project" value="TreeGrafter"/>
</dbReference>
<evidence type="ECO:0000313" key="6">
    <source>
        <dbReference type="EMBL" id="SUO92748.1"/>
    </source>
</evidence>
<evidence type="ECO:0000256" key="5">
    <source>
        <dbReference type="ARBA" id="ARBA00023186"/>
    </source>
</evidence>
<accession>A0A380MM63</accession>
<dbReference type="PANTHER" id="PTHR39585">
    <property type="entry name" value="FAD ASSEMBLY FACTOR SDHE"/>
    <property type="match status" value="1"/>
</dbReference>
<keyword evidence="4" id="KW-0963">Cytoplasm</keyword>
<dbReference type="OrthoDB" id="9180899at2"/>
<dbReference type="InterPro" id="IPR005631">
    <property type="entry name" value="SDH"/>
</dbReference>
<dbReference type="InterPro" id="IPR036714">
    <property type="entry name" value="SDH_sf"/>
</dbReference>
<evidence type="ECO:0000256" key="3">
    <source>
        <dbReference type="ARBA" id="ARBA00019418"/>
    </source>
</evidence>
<dbReference type="Proteomes" id="UP000254575">
    <property type="component" value="Unassembled WGS sequence"/>
</dbReference>
<reference evidence="6 7" key="1">
    <citation type="submission" date="2018-06" db="EMBL/GenBank/DDBJ databases">
        <authorList>
            <consortium name="Pathogen Informatics"/>
            <person name="Doyle S."/>
        </authorList>
    </citation>
    <scope>NUCLEOTIDE SEQUENCE [LARGE SCALE GENOMIC DNA]</scope>
    <source>
        <strain evidence="6 7">NCTC10717</strain>
    </source>
</reference>
<dbReference type="PANTHER" id="PTHR39585:SF1">
    <property type="entry name" value="FAD ASSEMBLY FACTOR SDHE"/>
    <property type="match status" value="1"/>
</dbReference>
<comment type="similarity">
    <text evidence="2">Belongs to the SdhE FAD assembly factor family.</text>
</comment>
<protein>
    <recommendedName>
        <fullName evidence="3">FAD assembly factor SdhE</fullName>
    </recommendedName>
</protein>
<keyword evidence="7" id="KW-1185">Reference proteome</keyword>
<dbReference type="SUPFAM" id="SSF109910">
    <property type="entry name" value="YgfY-like"/>
    <property type="match status" value="1"/>
</dbReference>
<evidence type="ECO:0000256" key="4">
    <source>
        <dbReference type="ARBA" id="ARBA00022490"/>
    </source>
</evidence>
<name>A0A380MM63_9GAMM</name>
<organism evidence="6 7">
    <name type="scientific">Suttonella indologenes</name>
    <dbReference type="NCBI Taxonomy" id="13276"/>
    <lineage>
        <taxon>Bacteria</taxon>
        <taxon>Pseudomonadati</taxon>
        <taxon>Pseudomonadota</taxon>
        <taxon>Gammaproteobacteria</taxon>
        <taxon>Cardiobacteriales</taxon>
        <taxon>Cardiobacteriaceae</taxon>
        <taxon>Suttonella</taxon>
    </lineage>
</organism>
<evidence type="ECO:0000256" key="1">
    <source>
        <dbReference type="ARBA" id="ARBA00004496"/>
    </source>
</evidence>
<dbReference type="EMBL" id="UHIA01000003">
    <property type="protein sequence ID" value="SUO92748.1"/>
    <property type="molecule type" value="Genomic_DNA"/>
</dbReference>
<gene>
    <name evidence="6" type="primary">ygfY</name>
    <name evidence="6" type="ORF">NCTC10717_00719</name>
</gene>
<dbReference type="InterPro" id="IPR050531">
    <property type="entry name" value="SdhE_FAD_assembly_factor"/>
</dbReference>
<evidence type="ECO:0000313" key="7">
    <source>
        <dbReference type="Proteomes" id="UP000254575"/>
    </source>
</evidence>
<dbReference type="Gene3D" id="1.10.150.250">
    <property type="entry name" value="Flavinator of succinate dehydrogenase"/>
    <property type="match status" value="1"/>
</dbReference>
<dbReference type="RefSeq" id="WP_115217982.1">
    <property type="nucleotide sequence ID" value="NZ_UHIA01000003.1"/>
</dbReference>
<dbReference type="Pfam" id="PF03937">
    <property type="entry name" value="Sdh5"/>
    <property type="match status" value="1"/>
</dbReference>
<evidence type="ECO:0000256" key="2">
    <source>
        <dbReference type="ARBA" id="ARBA00008571"/>
    </source>
</evidence>